<sequence>MSRSVQWLDLKRQLVSQLIETSRLLRNHINQRAKDRGTTRAQWIVLFRLRQQEGLMQVDLADVLELQPISLVRLLDRLVEQKLLERRADPNDRRANRLFLTAKGRRLVDDLDSLRDDIATDVLHDIPKTAIESTLETLVDMKARIKDTAGDMEATEPPKAKGARARS</sequence>
<comment type="caution">
    <text evidence="6">The sequence shown here is derived from an EMBL/GenBank/DDBJ whole genome shotgun (WGS) entry which is preliminary data.</text>
</comment>
<dbReference type="PANTHER" id="PTHR42756">
    <property type="entry name" value="TRANSCRIPTIONAL REGULATOR, MARR"/>
    <property type="match status" value="1"/>
</dbReference>
<dbReference type="GO" id="GO:0003700">
    <property type="term" value="F:DNA-binding transcription factor activity"/>
    <property type="evidence" value="ECO:0007669"/>
    <property type="project" value="InterPro"/>
</dbReference>
<dbReference type="GO" id="GO:0003677">
    <property type="term" value="F:DNA binding"/>
    <property type="evidence" value="ECO:0007669"/>
    <property type="project" value="UniProtKB-KW"/>
</dbReference>
<evidence type="ECO:0000313" key="7">
    <source>
        <dbReference type="Proteomes" id="UP000480266"/>
    </source>
</evidence>
<evidence type="ECO:0000313" key="6">
    <source>
        <dbReference type="EMBL" id="NGX96272.1"/>
    </source>
</evidence>
<reference evidence="6" key="1">
    <citation type="submission" date="2020-02" db="EMBL/GenBank/DDBJ databases">
        <title>Draft genome sequence of Candidatus Afipia apatlaquensis IBT-C3, a potential strain for decolorization of textile dyes.</title>
        <authorList>
            <person name="Sanchez-Reyes A."/>
            <person name="Breton-Deval L."/>
            <person name="Mangelson H."/>
            <person name="Sanchez-Flores A."/>
        </authorList>
    </citation>
    <scope>NUCLEOTIDE SEQUENCE [LARGE SCALE GENOMIC DNA]</scope>
    <source>
        <strain evidence="6">IBT-C3</strain>
    </source>
</reference>
<keyword evidence="3" id="KW-0804">Transcription</keyword>
<evidence type="ECO:0000256" key="1">
    <source>
        <dbReference type="ARBA" id="ARBA00023015"/>
    </source>
</evidence>
<dbReference type="SUPFAM" id="SSF46785">
    <property type="entry name" value="Winged helix' DNA-binding domain"/>
    <property type="match status" value="1"/>
</dbReference>
<organism evidence="6 7">
    <name type="scientific">Candidatus Afipia apatlaquensis</name>
    <dbReference type="NCBI Taxonomy" id="2712852"/>
    <lineage>
        <taxon>Bacteria</taxon>
        <taxon>Pseudomonadati</taxon>
        <taxon>Pseudomonadota</taxon>
        <taxon>Alphaproteobacteria</taxon>
        <taxon>Hyphomicrobiales</taxon>
        <taxon>Nitrobacteraceae</taxon>
        <taxon>Afipia</taxon>
    </lineage>
</organism>
<dbReference type="PROSITE" id="PS50995">
    <property type="entry name" value="HTH_MARR_2"/>
    <property type="match status" value="1"/>
</dbReference>
<keyword evidence="2" id="KW-0238">DNA-binding</keyword>
<dbReference type="EMBL" id="JAAMRR010000736">
    <property type="protein sequence ID" value="NGX96272.1"/>
    <property type="molecule type" value="Genomic_DNA"/>
</dbReference>
<gene>
    <name evidence="6" type="ORF">G4V63_13965</name>
</gene>
<keyword evidence="1" id="KW-0805">Transcription regulation</keyword>
<dbReference type="SMART" id="SM00347">
    <property type="entry name" value="HTH_MARR"/>
    <property type="match status" value="1"/>
</dbReference>
<dbReference type="InterPro" id="IPR036390">
    <property type="entry name" value="WH_DNA-bd_sf"/>
</dbReference>
<proteinExistence type="predicted"/>
<feature type="region of interest" description="Disordered" evidence="4">
    <location>
        <begin position="147"/>
        <end position="167"/>
    </location>
</feature>
<evidence type="ECO:0000256" key="3">
    <source>
        <dbReference type="ARBA" id="ARBA00023163"/>
    </source>
</evidence>
<dbReference type="InterPro" id="IPR036388">
    <property type="entry name" value="WH-like_DNA-bd_sf"/>
</dbReference>
<dbReference type="Gene3D" id="1.10.10.10">
    <property type="entry name" value="Winged helix-like DNA-binding domain superfamily/Winged helix DNA-binding domain"/>
    <property type="match status" value="1"/>
</dbReference>
<feature type="domain" description="HTH marR-type" evidence="5">
    <location>
        <begin position="11"/>
        <end position="147"/>
    </location>
</feature>
<accession>A0A7C9VLF5</accession>
<dbReference type="AlphaFoldDB" id="A0A7C9VLF5"/>
<evidence type="ECO:0000256" key="2">
    <source>
        <dbReference type="ARBA" id="ARBA00023125"/>
    </source>
</evidence>
<protein>
    <submittedName>
        <fullName evidence="6">MarR family transcriptional regulator</fullName>
    </submittedName>
</protein>
<dbReference type="Pfam" id="PF01047">
    <property type="entry name" value="MarR"/>
    <property type="match status" value="1"/>
</dbReference>
<dbReference type="InterPro" id="IPR000835">
    <property type="entry name" value="HTH_MarR-typ"/>
</dbReference>
<dbReference type="Proteomes" id="UP000480266">
    <property type="component" value="Unassembled WGS sequence"/>
</dbReference>
<keyword evidence="7" id="KW-1185">Reference proteome</keyword>
<name>A0A7C9VLF5_9BRAD</name>
<evidence type="ECO:0000256" key="4">
    <source>
        <dbReference type="SAM" id="MobiDB-lite"/>
    </source>
</evidence>
<dbReference type="PRINTS" id="PR00598">
    <property type="entry name" value="HTHMARR"/>
</dbReference>
<dbReference type="PANTHER" id="PTHR42756:SF1">
    <property type="entry name" value="TRANSCRIPTIONAL REPRESSOR OF EMRAB OPERON"/>
    <property type="match status" value="1"/>
</dbReference>
<evidence type="ECO:0000259" key="5">
    <source>
        <dbReference type="PROSITE" id="PS50995"/>
    </source>
</evidence>